<feature type="compositionally biased region" description="Low complexity" evidence="2">
    <location>
        <begin position="61"/>
        <end position="80"/>
    </location>
</feature>
<keyword evidence="3" id="KW-1133">Transmembrane helix</keyword>
<dbReference type="AlphaFoldDB" id="B4FX00"/>
<feature type="compositionally biased region" description="Low complexity" evidence="2">
    <location>
        <begin position="94"/>
        <end position="114"/>
    </location>
</feature>
<reference evidence="4" key="1">
    <citation type="journal article" date="2009" name="PLoS Genet.">
        <title>Sequencing, mapping, and analysis of 27,455 maize full-length cDNAs.</title>
        <authorList>
            <person name="Soderlund C."/>
            <person name="Descour A."/>
            <person name="Kudrna D."/>
            <person name="Bomhoff M."/>
            <person name="Boyd L."/>
            <person name="Currie J."/>
            <person name="Angelova A."/>
            <person name="Collura K."/>
            <person name="Wissotski M."/>
            <person name="Ashley E."/>
            <person name="Morrow D."/>
            <person name="Fernandes J."/>
            <person name="Walbot V."/>
            <person name="Yu Y."/>
        </authorList>
    </citation>
    <scope>NUCLEOTIDE SEQUENCE</scope>
    <source>
        <strain evidence="4">B73</strain>
    </source>
</reference>
<proteinExistence type="evidence at transcript level"/>
<name>B4FX00_MAIZE</name>
<dbReference type="PANTHER" id="PTHR36320">
    <property type="entry name" value="OS04G0611300 PROTEIN"/>
    <property type="match status" value="1"/>
</dbReference>
<feature type="compositionally biased region" description="Low complexity" evidence="2">
    <location>
        <begin position="1"/>
        <end position="14"/>
    </location>
</feature>
<feature type="compositionally biased region" description="Pro residues" evidence="2">
    <location>
        <begin position="15"/>
        <end position="37"/>
    </location>
</feature>
<feature type="region of interest" description="Disordered" evidence="2">
    <location>
        <begin position="297"/>
        <end position="371"/>
    </location>
</feature>
<feature type="region of interest" description="Disordered" evidence="2">
    <location>
        <begin position="1"/>
        <end position="114"/>
    </location>
</feature>
<dbReference type="InterPro" id="IPR011009">
    <property type="entry name" value="Kinase-like_dom_sf"/>
</dbReference>
<keyword evidence="1" id="KW-0067">ATP-binding</keyword>
<dbReference type="SUPFAM" id="SSF56112">
    <property type="entry name" value="Protein kinase-like (PK-like)"/>
    <property type="match status" value="1"/>
</dbReference>
<keyword evidence="3" id="KW-0812">Transmembrane</keyword>
<feature type="region of interest" description="Disordered" evidence="2">
    <location>
        <begin position="192"/>
        <end position="211"/>
    </location>
</feature>
<sequence length="371" mass="38119">MATPPDGAPAGPDDTSPPPSSNSSTPPPSDSSTPPPKSSGSGSPSPSPPAPSLSPPPPASPQDSTAPAARGSPAAPSRDSPSPPAPKRSDSDSDNSGSSKSGSGSGSRSRSSGSTQVDVILAGVVIGVLAFSLLMCIAACVCCAKKKRRKKPPHMNMPYYTDEHGNVFYANSMPKWQSSAMDHGWHAPYSPASGDMSGSHGPGLGQMPPSPGMPSLGFSKSSFSYEELAAATGGFSSTNLLGQGGFGYVYKGVLAGSGKEVAVKRLRTLRREIAEPFYDKKEAAKLAAQAAALAAAPLPVRGPPPSQDAGSSRAASSASAMDVEMSDAGNNRSKTFLRPLGSISKKKVQLHLKIKKDKRKARKKGKFSFKK</sequence>
<dbReference type="Gene3D" id="3.30.200.20">
    <property type="entry name" value="Phosphorylase Kinase, domain 1"/>
    <property type="match status" value="1"/>
</dbReference>
<evidence type="ECO:0000256" key="2">
    <source>
        <dbReference type="SAM" id="MobiDB-lite"/>
    </source>
</evidence>
<evidence type="ECO:0008006" key="5">
    <source>
        <dbReference type="Google" id="ProtNLM"/>
    </source>
</evidence>
<dbReference type="InterPro" id="IPR017441">
    <property type="entry name" value="Protein_kinase_ATP_BS"/>
</dbReference>
<organism evidence="4">
    <name type="scientific">Zea mays</name>
    <name type="common">Maize</name>
    <dbReference type="NCBI Taxonomy" id="4577"/>
    <lineage>
        <taxon>Eukaryota</taxon>
        <taxon>Viridiplantae</taxon>
        <taxon>Streptophyta</taxon>
        <taxon>Embryophyta</taxon>
        <taxon>Tracheophyta</taxon>
        <taxon>Spermatophyta</taxon>
        <taxon>Magnoliopsida</taxon>
        <taxon>Liliopsida</taxon>
        <taxon>Poales</taxon>
        <taxon>Poaceae</taxon>
        <taxon>PACMAD clade</taxon>
        <taxon>Panicoideae</taxon>
        <taxon>Andropogonodae</taxon>
        <taxon>Andropogoneae</taxon>
        <taxon>Tripsacinae</taxon>
        <taxon>Zea</taxon>
    </lineage>
</organism>
<dbReference type="ExpressionAtlas" id="B4FX00">
    <property type="expression patterns" value="baseline and differential"/>
</dbReference>
<feature type="transmembrane region" description="Helical" evidence="3">
    <location>
        <begin position="119"/>
        <end position="144"/>
    </location>
</feature>
<evidence type="ECO:0000256" key="1">
    <source>
        <dbReference type="PROSITE-ProRule" id="PRU10141"/>
    </source>
</evidence>
<dbReference type="PROSITE" id="PS00107">
    <property type="entry name" value="PROTEIN_KINASE_ATP"/>
    <property type="match status" value="1"/>
</dbReference>
<feature type="compositionally biased region" description="Low complexity" evidence="2">
    <location>
        <begin position="309"/>
        <end position="320"/>
    </location>
</feature>
<accession>B4FX00</accession>
<dbReference type="GO" id="GO:0005524">
    <property type="term" value="F:ATP binding"/>
    <property type="evidence" value="ECO:0007669"/>
    <property type="project" value="UniProtKB-UniRule"/>
</dbReference>
<keyword evidence="1" id="KW-0547">Nucleotide-binding</keyword>
<evidence type="ECO:0000313" key="4">
    <source>
        <dbReference type="EMBL" id="ACF86643.1"/>
    </source>
</evidence>
<feature type="binding site" evidence="1">
    <location>
        <position position="264"/>
    </location>
    <ligand>
        <name>ATP</name>
        <dbReference type="ChEBI" id="CHEBI:30616"/>
    </ligand>
</feature>
<dbReference type="EMBL" id="BT041638">
    <property type="protein sequence ID" value="ACF86643.1"/>
    <property type="molecule type" value="mRNA"/>
</dbReference>
<keyword evidence="3" id="KW-0472">Membrane</keyword>
<dbReference type="PANTHER" id="PTHR36320:SF1">
    <property type="entry name" value="OS04G0611300 PROTEIN"/>
    <property type="match status" value="1"/>
</dbReference>
<protein>
    <recommendedName>
        <fullName evidence="5">Proline-rich receptor-like protein kinase PERK4</fullName>
    </recommendedName>
</protein>
<feature type="compositionally biased region" description="Basic residues" evidence="2">
    <location>
        <begin position="344"/>
        <end position="371"/>
    </location>
</feature>
<feature type="compositionally biased region" description="Pro residues" evidence="2">
    <location>
        <begin position="45"/>
        <end position="60"/>
    </location>
</feature>
<evidence type="ECO:0000256" key="3">
    <source>
        <dbReference type="SAM" id="Phobius"/>
    </source>
</evidence>